<dbReference type="Proteomes" id="UP000246678">
    <property type="component" value="Segment"/>
</dbReference>
<sequence>MARMTLTLEVDLLEDDADCDKLANNIRESLQEEYPYLDIGVIEVDGPEL</sequence>
<organism evidence="1 2">
    <name type="scientific">Pseudomonas phage Alpheus</name>
    <dbReference type="NCBI Taxonomy" id="2163983"/>
    <lineage>
        <taxon>Viruses</taxon>
        <taxon>Duplodnaviria</taxon>
        <taxon>Heunggongvirae</taxon>
        <taxon>Uroviricota</taxon>
        <taxon>Caudoviricetes</taxon>
        <taxon>Autographivirales</taxon>
        <taxon>Autosignataviridae</taxon>
        <taxon>Colwellvirinae</taxon>
        <taxon>Nerthusvirus</taxon>
        <taxon>Nerthusvirus alpheus</taxon>
        <taxon>Uliginvirus alpheus</taxon>
    </lineage>
</organism>
<evidence type="ECO:0000313" key="2">
    <source>
        <dbReference type="Proteomes" id="UP000246678"/>
    </source>
</evidence>
<dbReference type="RefSeq" id="YP_009800654.1">
    <property type="nucleotide sequence ID" value="NC_047957.1"/>
</dbReference>
<keyword evidence="2" id="KW-1185">Reference proteome</keyword>
<dbReference type="KEGG" id="vg:54991156"/>
<proteinExistence type="predicted"/>
<accession>A0A2S1GMY5</accession>
<dbReference type="GeneID" id="54991156"/>
<name>A0A2S1GMY5_9CAUD</name>
<evidence type="ECO:0000313" key="1">
    <source>
        <dbReference type="EMBL" id="AWD90736.1"/>
    </source>
</evidence>
<dbReference type="EMBL" id="MH113815">
    <property type="protein sequence ID" value="AWD90736.1"/>
    <property type="molecule type" value="Genomic_DNA"/>
</dbReference>
<reference evidence="2" key="1">
    <citation type="submission" date="2018-03" db="EMBL/GenBank/DDBJ databases">
        <title>Phage therapy in agriculture - a green tech approach to combat plant pathogenic bacteria.</title>
        <authorList>
            <person name="Djurhuus A.M."/>
            <person name="Carstens A.B."/>
            <person name="Hansen L.H."/>
        </authorList>
    </citation>
    <scope>NUCLEOTIDE SEQUENCE [LARGE SCALE GENOMIC DNA]</scope>
</reference>
<protein>
    <submittedName>
        <fullName evidence="1">Uncharacterized protein</fullName>
    </submittedName>
</protein>